<dbReference type="OrthoDB" id="9787430at2"/>
<evidence type="ECO:0000256" key="4">
    <source>
        <dbReference type="ARBA" id="ARBA00022989"/>
    </source>
</evidence>
<dbReference type="AlphaFoldDB" id="A0A1G9EF91"/>
<comment type="similarity">
    <text evidence="2">Belongs to the UPF0754 family.</text>
</comment>
<name>A0A1G9EF91_9FIRM</name>
<dbReference type="GO" id="GO:0012505">
    <property type="term" value="C:endomembrane system"/>
    <property type="evidence" value="ECO:0007669"/>
    <property type="project" value="UniProtKB-SubCell"/>
</dbReference>
<evidence type="ECO:0000256" key="2">
    <source>
        <dbReference type="ARBA" id="ARBA00008053"/>
    </source>
</evidence>
<dbReference type="InterPro" id="IPR007383">
    <property type="entry name" value="DUF445"/>
</dbReference>
<keyword evidence="5 6" id="KW-0472">Membrane</keyword>
<evidence type="ECO:0000313" key="8">
    <source>
        <dbReference type="Proteomes" id="UP000198718"/>
    </source>
</evidence>
<feature type="transmembrane region" description="Helical" evidence="6">
    <location>
        <begin position="180"/>
        <end position="200"/>
    </location>
</feature>
<dbReference type="Pfam" id="PF04286">
    <property type="entry name" value="DUF445"/>
    <property type="match status" value="1"/>
</dbReference>
<evidence type="ECO:0008006" key="9">
    <source>
        <dbReference type="Google" id="ProtNLM"/>
    </source>
</evidence>
<proteinExistence type="inferred from homology"/>
<evidence type="ECO:0000256" key="3">
    <source>
        <dbReference type="ARBA" id="ARBA00022692"/>
    </source>
</evidence>
<organism evidence="7 8">
    <name type="scientific">Natronincola ferrireducens</name>
    <dbReference type="NCBI Taxonomy" id="393762"/>
    <lineage>
        <taxon>Bacteria</taxon>
        <taxon>Bacillati</taxon>
        <taxon>Bacillota</taxon>
        <taxon>Clostridia</taxon>
        <taxon>Peptostreptococcales</taxon>
        <taxon>Natronincolaceae</taxon>
        <taxon>Natronincola</taxon>
    </lineage>
</organism>
<gene>
    <name evidence="7" type="ORF">SAMN05660472_01946</name>
</gene>
<evidence type="ECO:0000256" key="1">
    <source>
        <dbReference type="ARBA" id="ARBA00004308"/>
    </source>
</evidence>
<dbReference type="Proteomes" id="UP000198718">
    <property type="component" value="Unassembled WGS sequence"/>
</dbReference>
<evidence type="ECO:0000313" key="7">
    <source>
        <dbReference type="EMBL" id="SDK74809.1"/>
    </source>
</evidence>
<evidence type="ECO:0000256" key="5">
    <source>
        <dbReference type="ARBA" id="ARBA00023136"/>
    </source>
</evidence>
<accession>A0A1G9EF91</accession>
<keyword evidence="3 6" id="KW-0812">Transmembrane</keyword>
<sequence length="201" mass="22574">MNLIILLILATIGAVIGWITNLLAVKLLFKPYEPFHLPILNIQLQGLIPKRRSEIAVSIGKTIEQDLLSIEEIISKLSNSQNKEEIFLVIKSKINRIIGERLPAIIPSPFKGMIQSYIEDIIDQEGEKIITEIMEAIIEKGTSTIQLSTMIEEKINEFPMDKLEQVVLDIAKKELKHIEILGGVLGFVIGLLQGILIIFLQ</sequence>
<evidence type="ECO:0000256" key="6">
    <source>
        <dbReference type="SAM" id="Phobius"/>
    </source>
</evidence>
<dbReference type="PANTHER" id="PTHR35791:SF1">
    <property type="entry name" value="UPF0754 MEMBRANE PROTEIN YHEB"/>
    <property type="match status" value="1"/>
</dbReference>
<keyword evidence="4 6" id="KW-1133">Transmembrane helix</keyword>
<dbReference type="RefSeq" id="WP_090553493.1">
    <property type="nucleotide sequence ID" value="NZ_FNFP01000003.1"/>
</dbReference>
<keyword evidence="8" id="KW-1185">Reference proteome</keyword>
<dbReference type="PANTHER" id="PTHR35791">
    <property type="entry name" value="UPF0754 MEMBRANE PROTEIN YHEB"/>
    <property type="match status" value="1"/>
</dbReference>
<comment type="subcellular location">
    <subcellularLocation>
        <location evidence="1">Endomembrane system</location>
    </subcellularLocation>
</comment>
<feature type="transmembrane region" description="Helical" evidence="6">
    <location>
        <begin position="6"/>
        <end position="29"/>
    </location>
</feature>
<reference evidence="7 8" key="1">
    <citation type="submission" date="2016-10" db="EMBL/GenBank/DDBJ databases">
        <authorList>
            <person name="de Groot N.N."/>
        </authorList>
    </citation>
    <scope>NUCLEOTIDE SEQUENCE [LARGE SCALE GENOMIC DNA]</scope>
    <source>
        <strain evidence="7 8">DSM 18346</strain>
    </source>
</reference>
<dbReference type="STRING" id="393762.SAMN05660472_01946"/>
<dbReference type="EMBL" id="FNFP01000003">
    <property type="protein sequence ID" value="SDK74809.1"/>
    <property type="molecule type" value="Genomic_DNA"/>
</dbReference>
<protein>
    <recommendedName>
        <fullName evidence="9">DUF445 family protein</fullName>
    </recommendedName>
</protein>